<dbReference type="RefSeq" id="WP_128628374.1">
    <property type="nucleotide sequence ID" value="NZ_RKST01000031.1"/>
</dbReference>
<evidence type="ECO:0000313" key="1">
    <source>
        <dbReference type="EMBL" id="RUM95757.1"/>
    </source>
</evidence>
<dbReference type="Proteomes" id="UP000281647">
    <property type="component" value="Unassembled WGS sequence"/>
</dbReference>
<evidence type="ECO:0000313" key="2">
    <source>
        <dbReference type="Proteomes" id="UP000281647"/>
    </source>
</evidence>
<accession>A0A432V0N0</accession>
<reference evidence="1 2" key="1">
    <citation type="submission" date="2018-11" db="EMBL/GenBank/DDBJ databases">
        <title>Pseudaminobacter arsenicus sp. nov., an arsenic-resistant bacterium isolated from arsenic-rich aquifers.</title>
        <authorList>
            <person name="Mu Y."/>
        </authorList>
    </citation>
    <scope>NUCLEOTIDE SEQUENCE [LARGE SCALE GENOMIC DNA]</scope>
    <source>
        <strain evidence="1 2">CB3</strain>
    </source>
</reference>
<keyword evidence="2" id="KW-1185">Reference proteome</keyword>
<sequence>MHRSGIDLVFHLFQQDGTSGGAMKQRRFPVTLTAIGLLCWPLVAAAAGLEGLQGAWTMDGTDCAETFIKDGAQIRFRDRASSTTTGIIVSGSKIIGSNMSCTAGSVHQEKDHFSVLLDCSDAMMFQSMSASFRVTGQDSFERFAPGFPDMSFKYHRCQL</sequence>
<dbReference type="OrthoDB" id="8231111at2"/>
<comment type="caution">
    <text evidence="1">The sequence shown here is derived from an EMBL/GenBank/DDBJ whole genome shotgun (WGS) entry which is preliminary data.</text>
</comment>
<protein>
    <submittedName>
        <fullName evidence="1">Uncharacterized protein</fullName>
    </submittedName>
</protein>
<proteinExistence type="predicted"/>
<dbReference type="EMBL" id="RKST01000031">
    <property type="protein sequence ID" value="RUM95757.1"/>
    <property type="molecule type" value="Genomic_DNA"/>
</dbReference>
<gene>
    <name evidence="1" type="ORF">EET67_21365</name>
</gene>
<organism evidence="1 2">
    <name type="scientific">Borborobacter arsenicus</name>
    <dbReference type="NCBI Taxonomy" id="1851146"/>
    <lineage>
        <taxon>Bacteria</taxon>
        <taxon>Pseudomonadati</taxon>
        <taxon>Pseudomonadota</taxon>
        <taxon>Alphaproteobacteria</taxon>
        <taxon>Hyphomicrobiales</taxon>
        <taxon>Phyllobacteriaceae</taxon>
        <taxon>Borborobacter</taxon>
    </lineage>
</organism>
<dbReference type="AlphaFoldDB" id="A0A432V0N0"/>
<name>A0A432V0N0_9HYPH</name>